<evidence type="ECO:0000256" key="1">
    <source>
        <dbReference type="SAM" id="MobiDB-lite"/>
    </source>
</evidence>
<name>A0AAW0LY16_QUESU</name>
<dbReference type="Proteomes" id="UP000237347">
    <property type="component" value="Unassembled WGS sequence"/>
</dbReference>
<dbReference type="EMBL" id="PKMF04000035">
    <property type="protein sequence ID" value="KAK7856577.1"/>
    <property type="molecule type" value="Genomic_DNA"/>
</dbReference>
<gene>
    <name evidence="2" type="ORF">CFP56_022632</name>
</gene>
<reference evidence="2 3" key="1">
    <citation type="journal article" date="2018" name="Sci. Data">
        <title>The draft genome sequence of cork oak.</title>
        <authorList>
            <person name="Ramos A.M."/>
            <person name="Usie A."/>
            <person name="Barbosa P."/>
            <person name="Barros P.M."/>
            <person name="Capote T."/>
            <person name="Chaves I."/>
            <person name="Simoes F."/>
            <person name="Abreu I."/>
            <person name="Carrasquinho I."/>
            <person name="Faro C."/>
            <person name="Guimaraes J.B."/>
            <person name="Mendonca D."/>
            <person name="Nobrega F."/>
            <person name="Rodrigues L."/>
            <person name="Saibo N.J.M."/>
            <person name="Varela M.C."/>
            <person name="Egas C."/>
            <person name="Matos J."/>
            <person name="Miguel C.M."/>
            <person name="Oliveira M.M."/>
            <person name="Ricardo C.P."/>
            <person name="Goncalves S."/>
        </authorList>
    </citation>
    <scope>NUCLEOTIDE SEQUENCE [LARGE SCALE GENOMIC DNA]</scope>
    <source>
        <strain evidence="3">cv. HL8</strain>
    </source>
</reference>
<evidence type="ECO:0000313" key="3">
    <source>
        <dbReference type="Proteomes" id="UP000237347"/>
    </source>
</evidence>
<organism evidence="2 3">
    <name type="scientific">Quercus suber</name>
    <name type="common">Cork oak</name>
    <dbReference type="NCBI Taxonomy" id="58331"/>
    <lineage>
        <taxon>Eukaryota</taxon>
        <taxon>Viridiplantae</taxon>
        <taxon>Streptophyta</taxon>
        <taxon>Embryophyta</taxon>
        <taxon>Tracheophyta</taxon>
        <taxon>Spermatophyta</taxon>
        <taxon>Magnoliopsida</taxon>
        <taxon>eudicotyledons</taxon>
        <taxon>Gunneridae</taxon>
        <taxon>Pentapetalae</taxon>
        <taxon>rosids</taxon>
        <taxon>fabids</taxon>
        <taxon>Fagales</taxon>
        <taxon>Fagaceae</taxon>
        <taxon>Quercus</taxon>
    </lineage>
</organism>
<protein>
    <submittedName>
        <fullName evidence="2">Uncharacterized protein</fullName>
    </submittedName>
</protein>
<dbReference type="AlphaFoldDB" id="A0AAW0LY16"/>
<sequence length="74" mass="8623">MQDLSFEVGEEDVEEQPTHASDIEEQDKLENTKLGAEDRNTKDAWEIRVPTEMRHKLAGSWQTRIIIKLMGRQL</sequence>
<accession>A0AAW0LY16</accession>
<feature type="region of interest" description="Disordered" evidence="1">
    <location>
        <begin position="1"/>
        <end position="37"/>
    </location>
</feature>
<evidence type="ECO:0000313" key="2">
    <source>
        <dbReference type="EMBL" id="KAK7856577.1"/>
    </source>
</evidence>
<keyword evidence="3" id="KW-1185">Reference proteome</keyword>
<feature type="compositionally biased region" description="Basic and acidic residues" evidence="1">
    <location>
        <begin position="26"/>
        <end position="37"/>
    </location>
</feature>
<comment type="caution">
    <text evidence="2">The sequence shown here is derived from an EMBL/GenBank/DDBJ whole genome shotgun (WGS) entry which is preliminary data.</text>
</comment>
<proteinExistence type="predicted"/>